<evidence type="ECO:0000313" key="2">
    <source>
        <dbReference type="Proteomes" id="UP000274271"/>
    </source>
</evidence>
<gene>
    <name evidence="1" type="ORF">EHT87_19935</name>
</gene>
<accession>A0A3P1CGL6</accession>
<comment type="caution">
    <text evidence="1">The sequence shown here is derived from an EMBL/GenBank/DDBJ whole genome shotgun (WGS) entry which is preliminary data.</text>
</comment>
<sequence length="425" mass="47491">MFYLSGPAAAVVISPAVDVVHGDEKALSAQKATGSGKKFEWVKWGKDDDEPNRVIALNWESPSKPSLMDQAKEFVLGAGVAPFRFRYENGKKIYDREDFPDLDEWFENQEIFEKYLELGALSLVFCEMAFVNLSIGEGNEIGLQTIQPVKCRFEKPTAGEITHVLTSPLFGSGKTPADMGRIPLWDRYNPTAQAESIMLLKKAQIGQDFYNLGLFWGTKVWTKVANMIPQFHENGLTNGYNIKYLIEIDESYFVDEGENADDEETAKLIEKRKDEFMSKLDDFLAGIQNTDKAVVMIGDLTDSNGKPRDMIRIKAIDNKMSDDAYTKIYEAANIAQAQGHGILPVLAGIDQGGKVGGSGSELEHAAMYQVAYRTPSYRRHLLKPLNTALRLMNVPRDIEYKFVDVEFTTLDKNPTGKQNVVGQAS</sequence>
<dbReference type="Proteomes" id="UP000274271">
    <property type="component" value="Unassembled WGS sequence"/>
</dbReference>
<evidence type="ECO:0000313" key="1">
    <source>
        <dbReference type="EMBL" id="RRB12472.1"/>
    </source>
</evidence>
<dbReference type="AlphaFoldDB" id="A0A3P1CGL6"/>
<dbReference type="EMBL" id="RQJP01000004">
    <property type="protein sequence ID" value="RRB12472.1"/>
    <property type="molecule type" value="Genomic_DNA"/>
</dbReference>
<name>A0A3P1CGL6_9BACT</name>
<keyword evidence="2" id="KW-1185">Reference proteome</keyword>
<reference evidence="1 2" key="1">
    <citation type="submission" date="2018-11" db="EMBL/GenBank/DDBJ databases">
        <authorList>
            <person name="Zhou Z."/>
            <person name="Wang G."/>
        </authorList>
    </citation>
    <scope>NUCLEOTIDE SEQUENCE [LARGE SCALE GENOMIC DNA]</scope>
    <source>
        <strain evidence="1 2">KCTC42998</strain>
    </source>
</reference>
<evidence type="ECO:0008006" key="3">
    <source>
        <dbReference type="Google" id="ProtNLM"/>
    </source>
</evidence>
<proteinExistence type="predicted"/>
<protein>
    <recommendedName>
        <fullName evidence="3">Phage portal protein</fullName>
    </recommendedName>
</protein>
<organism evidence="1 2">
    <name type="scientific">Larkinella knui</name>
    <dbReference type="NCBI Taxonomy" id="2025310"/>
    <lineage>
        <taxon>Bacteria</taxon>
        <taxon>Pseudomonadati</taxon>
        <taxon>Bacteroidota</taxon>
        <taxon>Cytophagia</taxon>
        <taxon>Cytophagales</taxon>
        <taxon>Spirosomataceae</taxon>
        <taxon>Larkinella</taxon>
    </lineage>
</organism>
<dbReference type="OrthoDB" id="671786at2"/>